<dbReference type="InterPro" id="IPR050951">
    <property type="entry name" value="Retrovirus_Pol_polyprotein"/>
</dbReference>
<name>A0A9W6X919_9STRA</name>
<dbReference type="AlphaFoldDB" id="A0A9W6X919"/>
<dbReference type="EMBL" id="BSXT01000769">
    <property type="protein sequence ID" value="GMF33877.1"/>
    <property type="molecule type" value="Genomic_DNA"/>
</dbReference>
<protein>
    <submittedName>
        <fullName evidence="2">Unnamed protein product</fullName>
    </submittedName>
</protein>
<dbReference type="SUPFAM" id="SSF53098">
    <property type="entry name" value="Ribonuclease H-like"/>
    <property type="match status" value="1"/>
</dbReference>
<dbReference type="InterPro" id="IPR012337">
    <property type="entry name" value="RNaseH-like_sf"/>
</dbReference>
<dbReference type="Gene3D" id="3.30.420.10">
    <property type="entry name" value="Ribonuclease H-like superfamily/Ribonuclease H"/>
    <property type="match status" value="1"/>
</dbReference>
<evidence type="ECO:0000313" key="2">
    <source>
        <dbReference type="EMBL" id="GMF33877.1"/>
    </source>
</evidence>
<evidence type="ECO:0000313" key="3">
    <source>
        <dbReference type="Proteomes" id="UP001165121"/>
    </source>
</evidence>
<dbReference type="InterPro" id="IPR036397">
    <property type="entry name" value="RNaseH_sf"/>
</dbReference>
<dbReference type="InterPro" id="IPR001584">
    <property type="entry name" value="Integrase_cat-core"/>
</dbReference>
<dbReference type="GO" id="GO:0015074">
    <property type="term" value="P:DNA integration"/>
    <property type="evidence" value="ECO:0007669"/>
    <property type="project" value="InterPro"/>
</dbReference>
<comment type="caution">
    <text evidence="2">The sequence shown here is derived from an EMBL/GenBank/DDBJ whole genome shotgun (WGS) entry which is preliminary data.</text>
</comment>
<proteinExistence type="predicted"/>
<dbReference type="PANTHER" id="PTHR37984">
    <property type="entry name" value="PROTEIN CBG26694"/>
    <property type="match status" value="1"/>
</dbReference>
<dbReference type="PANTHER" id="PTHR37984:SF15">
    <property type="entry name" value="INTEGRASE CATALYTIC DOMAIN-CONTAINING PROTEIN"/>
    <property type="match status" value="1"/>
</dbReference>
<dbReference type="GO" id="GO:0003676">
    <property type="term" value="F:nucleic acid binding"/>
    <property type="evidence" value="ECO:0007669"/>
    <property type="project" value="InterPro"/>
</dbReference>
<dbReference type="OrthoDB" id="1738613at2759"/>
<organism evidence="2 3">
    <name type="scientific">Phytophthora fragariaefolia</name>
    <dbReference type="NCBI Taxonomy" id="1490495"/>
    <lineage>
        <taxon>Eukaryota</taxon>
        <taxon>Sar</taxon>
        <taxon>Stramenopiles</taxon>
        <taxon>Oomycota</taxon>
        <taxon>Peronosporomycetes</taxon>
        <taxon>Peronosporales</taxon>
        <taxon>Peronosporaceae</taxon>
        <taxon>Phytophthora</taxon>
    </lineage>
</organism>
<feature type="domain" description="Integrase catalytic" evidence="1">
    <location>
        <begin position="1"/>
        <end position="134"/>
    </location>
</feature>
<evidence type="ECO:0000259" key="1">
    <source>
        <dbReference type="PROSITE" id="PS50994"/>
    </source>
</evidence>
<accession>A0A9W6X919</accession>
<dbReference type="PROSITE" id="PS50994">
    <property type="entry name" value="INTEGRASE"/>
    <property type="match status" value="1"/>
</dbReference>
<reference evidence="2" key="1">
    <citation type="submission" date="2023-04" db="EMBL/GenBank/DDBJ databases">
        <title>Phytophthora fragariaefolia NBRC 109709.</title>
        <authorList>
            <person name="Ichikawa N."/>
            <person name="Sato H."/>
            <person name="Tonouchi N."/>
        </authorList>
    </citation>
    <scope>NUCLEOTIDE SEQUENCE</scope>
    <source>
        <strain evidence="2">NBRC 109709</strain>
    </source>
</reference>
<sequence length="236" mass="27069">MVIADRLTRRAHFVATVSDISAESLAKLFIDHYVRLHGLSADITSDRDSKLTSRFWSQCANLLGTKLNLAKAHHQRTDGQVKRTNAILATYLRHYVSGYQNDWDAHLALAEFAYNRQYQITIGMSPFYADIGYNPRTPADIQLLNLEETPAVMFVQQQEKILREQQARVRAGAERMKLLYDRGRWDQKFVEGDMVLISTKNFNPATIGAVRRKFAAKWIGPYEVIAFYTMVRPPTN</sequence>
<keyword evidence="3" id="KW-1185">Reference proteome</keyword>
<gene>
    <name evidence="2" type="ORF">Pfra01_000853800</name>
</gene>
<dbReference type="Proteomes" id="UP001165121">
    <property type="component" value="Unassembled WGS sequence"/>
</dbReference>